<organism evidence="2">
    <name type="scientific">Ixodes ricinus</name>
    <name type="common">Common tick</name>
    <name type="synonym">Acarus ricinus</name>
    <dbReference type="NCBI Taxonomy" id="34613"/>
    <lineage>
        <taxon>Eukaryota</taxon>
        <taxon>Metazoa</taxon>
        <taxon>Ecdysozoa</taxon>
        <taxon>Arthropoda</taxon>
        <taxon>Chelicerata</taxon>
        <taxon>Arachnida</taxon>
        <taxon>Acari</taxon>
        <taxon>Parasitiformes</taxon>
        <taxon>Ixodida</taxon>
        <taxon>Ixodoidea</taxon>
        <taxon>Ixodidae</taxon>
        <taxon>Ixodinae</taxon>
        <taxon>Ixodes</taxon>
    </lineage>
</organism>
<keyword evidence="1" id="KW-0732">Signal</keyword>
<evidence type="ECO:0000313" key="2">
    <source>
        <dbReference type="EMBL" id="MXU88510.1"/>
    </source>
</evidence>
<dbReference type="EMBL" id="GIFC01006427">
    <property type="protein sequence ID" value="MXU88510.1"/>
    <property type="molecule type" value="Transcribed_RNA"/>
</dbReference>
<proteinExistence type="predicted"/>
<feature type="chain" id="PRO_5025474860" evidence="1">
    <location>
        <begin position="20"/>
        <end position="102"/>
    </location>
</feature>
<protein>
    <submittedName>
        <fullName evidence="2">Putative secreted protein</fullName>
    </submittedName>
</protein>
<reference evidence="2" key="1">
    <citation type="submission" date="2019-12" db="EMBL/GenBank/DDBJ databases">
        <title>An insight into the sialome of adult female Ixodes ricinus ticks feeding for 6 days.</title>
        <authorList>
            <person name="Perner J."/>
            <person name="Ribeiro J.M.C."/>
        </authorList>
    </citation>
    <scope>NUCLEOTIDE SEQUENCE</scope>
    <source>
        <strain evidence="2">Semi-engorged</strain>
        <tissue evidence="2">Salivary glands</tissue>
    </source>
</reference>
<accession>A0A6B0UFQ2</accession>
<dbReference type="AlphaFoldDB" id="A0A6B0UFQ2"/>
<feature type="signal peptide" evidence="1">
    <location>
        <begin position="1"/>
        <end position="19"/>
    </location>
</feature>
<sequence length="102" mass="11573">MYELLLFFFLLLSTTYILTKKKKTVVYDGSDLYNGTTYRLENTVSGVKALDVLLQLLTRHAVGVTKRATLHCHVCGRKSAILQRELTRLLETHFSSSVSCTM</sequence>
<evidence type="ECO:0000256" key="1">
    <source>
        <dbReference type="SAM" id="SignalP"/>
    </source>
</evidence>
<name>A0A6B0UFQ2_IXORI</name>